<dbReference type="InterPro" id="IPR042118">
    <property type="entry name" value="QueA_dom1"/>
</dbReference>
<keyword evidence="3 5" id="KW-0949">S-adenosyl-L-methionine</keyword>
<proteinExistence type="inferred from homology"/>
<evidence type="ECO:0000256" key="2">
    <source>
        <dbReference type="ARBA" id="ARBA00022679"/>
    </source>
</evidence>
<sequence>MLVRDFDFELPESSIAQRPPEVRGSSRMLFLPRVEGAWQDRMFCDLPEMLQPGDLLVMNNSRVIPARLFATREGLRTQKSAQAPTGHVEVLLTAKLAGEGEWSALVKPAKKVPVGERLHFRDAQGESVLQAEVIGEGEFGERTLRFAANEDFYAALERIGHLPLPPYIHRDKSEPNTDEDRERYQTVVSNAATRGSAAAPTAGLHFTDEVLAALRARGVELATITLHVGLGTFQPVRVERVDEIRLHAEPYTISAETAAAIERARTEGRRIVAVGTTTTRTLEHVARVYEGRAIAPHSGETALFLSPGVEFKLVQGLLTNFHLPQSTLIMLVSAFAGRERVLAAYEHAVATDYRFFSYGDCMLLL</sequence>
<dbReference type="RefSeq" id="WP_263372080.1">
    <property type="nucleotide sequence ID" value="NZ_JAGSYD010000003.1"/>
</dbReference>
<dbReference type="Proteomes" id="UP001596391">
    <property type="component" value="Unassembled WGS sequence"/>
</dbReference>
<comment type="pathway">
    <text evidence="5">tRNA modification; tRNA-queuosine biosynthesis.</text>
</comment>
<dbReference type="EMBL" id="JBHSWI010000001">
    <property type="protein sequence ID" value="MFC6645625.1"/>
    <property type="molecule type" value="Genomic_DNA"/>
</dbReference>
<dbReference type="Gene3D" id="3.40.1780.10">
    <property type="entry name" value="QueA-like"/>
    <property type="match status" value="1"/>
</dbReference>
<dbReference type="PANTHER" id="PTHR30307:SF0">
    <property type="entry name" value="S-ADENOSYLMETHIONINE:TRNA RIBOSYLTRANSFERASE-ISOMERASE"/>
    <property type="match status" value="1"/>
</dbReference>
<dbReference type="InterPro" id="IPR042119">
    <property type="entry name" value="QueA_dom2"/>
</dbReference>
<dbReference type="Pfam" id="PF02547">
    <property type="entry name" value="Queuosine_synth"/>
    <property type="match status" value="1"/>
</dbReference>
<keyword evidence="7" id="KW-1185">Reference proteome</keyword>
<keyword evidence="4 5" id="KW-0671">Queuosine biosynthesis</keyword>
<dbReference type="NCBIfam" id="TIGR00113">
    <property type="entry name" value="queA"/>
    <property type="match status" value="1"/>
</dbReference>
<name>A0ABW1Z7X4_9BACT</name>
<organism evidence="6 7">
    <name type="scientific">Granulicella cerasi</name>
    <dbReference type="NCBI Taxonomy" id="741063"/>
    <lineage>
        <taxon>Bacteria</taxon>
        <taxon>Pseudomonadati</taxon>
        <taxon>Acidobacteriota</taxon>
        <taxon>Terriglobia</taxon>
        <taxon>Terriglobales</taxon>
        <taxon>Acidobacteriaceae</taxon>
        <taxon>Granulicella</taxon>
    </lineage>
</organism>
<keyword evidence="2 5" id="KW-0808">Transferase</keyword>
<dbReference type="GO" id="GO:0051075">
    <property type="term" value="F:S-adenosylmethionine:tRNA ribosyltransferase-isomerase activity"/>
    <property type="evidence" value="ECO:0007669"/>
    <property type="project" value="UniProtKB-EC"/>
</dbReference>
<comment type="subcellular location">
    <subcellularLocation>
        <location evidence="5">Cytoplasm</location>
    </subcellularLocation>
</comment>
<dbReference type="SUPFAM" id="SSF111337">
    <property type="entry name" value="QueA-like"/>
    <property type="match status" value="1"/>
</dbReference>
<dbReference type="NCBIfam" id="NF001140">
    <property type="entry name" value="PRK00147.1"/>
    <property type="match status" value="1"/>
</dbReference>
<keyword evidence="1 5" id="KW-0963">Cytoplasm</keyword>
<dbReference type="HAMAP" id="MF_00113">
    <property type="entry name" value="QueA"/>
    <property type="match status" value="1"/>
</dbReference>
<reference evidence="7" key="1">
    <citation type="journal article" date="2019" name="Int. J. Syst. Evol. Microbiol.">
        <title>The Global Catalogue of Microorganisms (GCM) 10K type strain sequencing project: providing services to taxonomists for standard genome sequencing and annotation.</title>
        <authorList>
            <consortium name="The Broad Institute Genomics Platform"/>
            <consortium name="The Broad Institute Genome Sequencing Center for Infectious Disease"/>
            <person name="Wu L."/>
            <person name="Ma J."/>
        </authorList>
    </citation>
    <scope>NUCLEOTIDE SEQUENCE [LARGE SCALE GENOMIC DNA]</scope>
    <source>
        <strain evidence="7">CGMCC 1.16026</strain>
    </source>
</reference>
<evidence type="ECO:0000256" key="1">
    <source>
        <dbReference type="ARBA" id="ARBA00022490"/>
    </source>
</evidence>
<comment type="function">
    <text evidence="5">Transfers and isomerizes the ribose moiety from AdoMet to the 7-aminomethyl group of 7-deazaguanine (preQ1-tRNA) to give epoxyqueuosine (oQ-tRNA).</text>
</comment>
<evidence type="ECO:0000256" key="3">
    <source>
        <dbReference type="ARBA" id="ARBA00022691"/>
    </source>
</evidence>
<dbReference type="InterPro" id="IPR036100">
    <property type="entry name" value="QueA_sf"/>
</dbReference>
<evidence type="ECO:0000256" key="5">
    <source>
        <dbReference type="HAMAP-Rule" id="MF_00113"/>
    </source>
</evidence>
<dbReference type="PANTHER" id="PTHR30307">
    <property type="entry name" value="S-ADENOSYLMETHIONINE:TRNA RIBOSYLTRANSFERASE-ISOMERASE"/>
    <property type="match status" value="1"/>
</dbReference>
<comment type="similarity">
    <text evidence="5">Belongs to the QueA family.</text>
</comment>
<keyword evidence="6" id="KW-0328">Glycosyltransferase</keyword>
<accession>A0ABW1Z7X4</accession>
<dbReference type="Gene3D" id="2.40.10.240">
    <property type="entry name" value="QueA-like"/>
    <property type="match status" value="1"/>
</dbReference>
<evidence type="ECO:0000313" key="7">
    <source>
        <dbReference type="Proteomes" id="UP001596391"/>
    </source>
</evidence>
<dbReference type="InterPro" id="IPR003699">
    <property type="entry name" value="QueA"/>
</dbReference>
<evidence type="ECO:0000256" key="4">
    <source>
        <dbReference type="ARBA" id="ARBA00022785"/>
    </source>
</evidence>
<gene>
    <name evidence="5 6" type="primary">queA</name>
    <name evidence="6" type="ORF">ACFQBQ_08520</name>
</gene>
<evidence type="ECO:0000313" key="6">
    <source>
        <dbReference type="EMBL" id="MFC6645625.1"/>
    </source>
</evidence>
<comment type="catalytic activity">
    <reaction evidence="5">
        <text>7-aminomethyl-7-carbaguanosine(34) in tRNA + S-adenosyl-L-methionine = epoxyqueuosine(34) in tRNA + adenine + L-methionine + 2 H(+)</text>
        <dbReference type="Rhea" id="RHEA:32155"/>
        <dbReference type="Rhea" id="RHEA-COMP:10342"/>
        <dbReference type="Rhea" id="RHEA-COMP:18582"/>
        <dbReference type="ChEBI" id="CHEBI:15378"/>
        <dbReference type="ChEBI" id="CHEBI:16708"/>
        <dbReference type="ChEBI" id="CHEBI:57844"/>
        <dbReference type="ChEBI" id="CHEBI:59789"/>
        <dbReference type="ChEBI" id="CHEBI:82833"/>
        <dbReference type="ChEBI" id="CHEBI:194443"/>
        <dbReference type="EC" id="2.4.99.17"/>
    </reaction>
</comment>
<comment type="caution">
    <text evidence="6">The sequence shown here is derived from an EMBL/GenBank/DDBJ whole genome shotgun (WGS) entry which is preliminary data.</text>
</comment>
<protein>
    <recommendedName>
        <fullName evidence="5">S-adenosylmethionine:tRNA ribosyltransferase-isomerase</fullName>
        <ecNumber evidence="5">2.4.99.17</ecNumber>
    </recommendedName>
    <alternativeName>
        <fullName evidence="5">Queuosine biosynthesis protein QueA</fullName>
    </alternativeName>
</protein>
<dbReference type="EC" id="2.4.99.17" evidence="5"/>
<comment type="subunit">
    <text evidence="5">Monomer.</text>
</comment>